<evidence type="ECO:0000256" key="2">
    <source>
        <dbReference type="SAM" id="Phobius"/>
    </source>
</evidence>
<evidence type="ECO:0000313" key="5">
    <source>
        <dbReference type="Proteomes" id="UP000269438"/>
    </source>
</evidence>
<evidence type="ECO:0008006" key="6">
    <source>
        <dbReference type="Google" id="ProtNLM"/>
    </source>
</evidence>
<dbReference type="AlphaFoldDB" id="A0A3L7AYF8"/>
<dbReference type="EMBL" id="RCUY01000001">
    <property type="protein sequence ID" value="RLP84561.1"/>
    <property type="molecule type" value="Genomic_DNA"/>
</dbReference>
<name>A0A3L7AYF8_9MICO</name>
<feature type="coiled-coil region" evidence="1">
    <location>
        <begin position="69"/>
        <end position="99"/>
    </location>
</feature>
<proteinExistence type="predicted"/>
<dbReference type="RefSeq" id="WP_121687046.1">
    <property type="nucleotide sequence ID" value="NZ_RCUY01000001.1"/>
</dbReference>
<keyword evidence="5" id="KW-1185">Reference proteome</keyword>
<keyword evidence="2" id="KW-0472">Membrane</keyword>
<dbReference type="OrthoDB" id="4980202at2"/>
<evidence type="ECO:0000256" key="1">
    <source>
        <dbReference type="SAM" id="Coils"/>
    </source>
</evidence>
<gene>
    <name evidence="4" type="ORF">D9V34_00750</name>
    <name evidence="3" type="ORF">D9V34_13045</name>
</gene>
<sequence>MSDKIALDMSMLRAHASRIDQVASDVGEAAAAARSMNVAGGAFGLMCSFLVPPALVAVTSMERMLSASQRAIEHTATQLREIADEAEQREEDNIALIRELERGLPR</sequence>
<evidence type="ECO:0000313" key="3">
    <source>
        <dbReference type="EMBL" id="RLP80776.1"/>
    </source>
</evidence>
<feature type="transmembrane region" description="Helical" evidence="2">
    <location>
        <begin position="38"/>
        <end position="58"/>
    </location>
</feature>
<dbReference type="Proteomes" id="UP000269438">
    <property type="component" value="Unassembled WGS sequence"/>
</dbReference>
<keyword evidence="2" id="KW-0812">Transmembrane</keyword>
<organism evidence="4 5">
    <name type="scientific">Mycetocola lacteus</name>
    <dbReference type="NCBI Taxonomy" id="76637"/>
    <lineage>
        <taxon>Bacteria</taxon>
        <taxon>Bacillati</taxon>
        <taxon>Actinomycetota</taxon>
        <taxon>Actinomycetes</taxon>
        <taxon>Micrococcales</taxon>
        <taxon>Microbacteriaceae</taxon>
        <taxon>Mycetocola</taxon>
    </lineage>
</organism>
<reference evidence="4 5" key="1">
    <citation type="submission" date="2018-10" db="EMBL/GenBank/DDBJ databases">
        <authorList>
            <person name="Li J."/>
        </authorList>
    </citation>
    <scope>NUCLEOTIDE SEQUENCE [LARGE SCALE GENOMIC DNA]</scope>
    <source>
        <strain evidence="4 5">JCM 11654</strain>
    </source>
</reference>
<comment type="caution">
    <text evidence="4">The sequence shown here is derived from an EMBL/GenBank/DDBJ whole genome shotgun (WGS) entry which is preliminary data.</text>
</comment>
<keyword evidence="2" id="KW-1133">Transmembrane helix</keyword>
<evidence type="ECO:0000313" key="4">
    <source>
        <dbReference type="EMBL" id="RLP84561.1"/>
    </source>
</evidence>
<protein>
    <recommendedName>
        <fullName evidence="6">ESX-1 secretion-associated protein</fullName>
    </recommendedName>
</protein>
<dbReference type="EMBL" id="RCUY01000011">
    <property type="protein sequence ID" value="RLP80776.1"/>
    <property type="molecule type" value="Genomic_DNA"/>
</dbReference>
<accession>A0A3L7AYF8</accession>
<keyword evidence="1" id="KW-0175">Coiled coil</keyword>